<dbReference type="AlphaFoldDB" id="A0A927B1V7"/>
<reference evidence="2" key="1">
    <citation type="submission" date="2020-09" db="EMBL/GenBank/DDBJ databases">
        <authorList>
            <person name="Kim M.K."/>
        </authorList>
    </citation>
    <scope>NUCLEOTIDE SEQUENCE</scope>
    <source>
        <strain evidence="2">BT704</strain>
    </source>
</reference>
<gene>
    <name evidence="2" type="ORF">IC230_13050</name>
</gene>
<keyword evidence="3" id="KW-1185">Reference proteome</keyword>
<dbReference type="Pfam" id="PF03374">
    <property type="entry name" value="ANT"/>
    <property type="match status" value="1"/>
</dbReference>
<proteinExistence type="predicted"/>
<evidence type="ECO:0000313" key="3">
    <source>
        <dbReference type="Proteomes" id="UP000653797"/>
    </source>
</evidence>
<evidence type="ECO:0000313" key="2">
    <source>
        <dbReference type="EMBL" id="MBD2753826.1"/>
    </source>
</evidence>
<dbReference type="RefSeq" id="WP_191039473.1">
    <property type="nucleotide sequence ID" value="NZ_JACXAA010000004.1"/>
</dbReference>
<feature type="domain" description="Antirepressor protein C-terminal" evidence="1">
    <location>
        <begin position="137"/>
        <end position="240"/>
    </location>
</feature>
<evidence type="ECO:0000259" key="1">
    <source>
        <dbReference type="Pfam" id="PF03374"/>
    </source>
</evidence>
<protein>
    <submittedName>
        <fullName evidence="2">Phage antirepressor KilAC domain-containing protein</fullName>
    </submittedName>
</protein>
<sequence>MTDIILPISSNTKGIPVVSTLDFCEGLGINHKSLLDTIRTYLSAIESGFGQVAFETATVRNSVGAANQIVFARLTEDQALFVGTLSRNSERVVEFKSVLVRSFAEARRRALQPQLPQTFKEALVALLGQVEQNERLQAENETLRPKAQYADAVLSSETELTTTVIGKELGMSAIALHKKLHAIGVIWKQRGIWVLYSKHEAQGYAVLKTHPYTDSQGKPQTKHYLVWTEKGRLFIHSKLNPAFRTADLAYPVNQLGIA</sequence>
<comment type="caution">
    <text evidence="2">The sequence shown here is derived from an EMBL/GenBank/DDBJ whole genome shotgun (WGS) entry which is preliminary data.</text>
</comment>
<organism evidence="2 3">
    <name type="scientific">Spirosoma validum</name>
    <dbReference type="NCBI Taxonomy" id="2771355"/>
    <lineage>
        <taxon>Bacteria</taxon>
        <taxon>Pseudomonadati</taxon>
        <taxon>Bacteroidota</taxon>
        <taxon>Cytophagia</taxon>
        <taxon>Cytophagales</taxon>
        <taxon>Cytophagaceae</taxon>
        <taxon>Spirosoma</taxon>
    </lineage>
</organism>
<dbReference type="Pfam" id="PF09669">
    <property type="entry name" value="Phage_pRha"/>
    <property type="match status" value="1"/>
</dbReference>
<dbReference type="InterPro" id="IPR005039">
    <property type="entry name" value="Ant_C"/>
</dbReference>
<name>A0A927B1V7_9BACT</name>
<dbReference type="EMBL" id="JACXAA010000004">
    <property type="protein sequence ID" value="MBD2753826.1"/>
    <property type="molecule type" value="Genomic_DNA"/>
</dbReference>
<dbReference type="InterPro" id="IPR014054">
    <property type="entry name" value="Phage_regulatory_Rha"/>
</dbReference>
<accession>A0A927B1V7</accession>
<dbReference type="Proteomes" id="UP000653797">
    <property type="component" value="Unassembled WGS sequence"/>
</dbReference>
<dbReference type="GO" id="GO:0003677">
    <property type="term" value="F:DNA binding"/>
    <property type="evidence" value="ECO:0007669"/>
    <property type="project" value="InterPro"/>
</dbReference>